<name>X1R0S3_9ZZZZ</name>
<organism evidence="2">
    <name type="scientific">marine sediment metagenome</name>
    <dbReference type="NCBI Taxonomy" id="412755"/>
    <lineage>
        <taxon>unclassified sequences</taxon>
        <taxon>metagenomes</taxon>
        <taxon>ecological metagenomes</taxon>
    </lineage>
</organism>
<dbReference type="AlphaFoldDB" id="X1R0S3"/>
<evidence type="ECO:0000259" key="1">
    <source>
        <dbReference type="Pfam" id="PF14417"/>
    </source>
</evidence>
<accession>X1R0S3</accession>
<feature type="domain" description="MEDS" evidence="1">
    <location>
        <begin position="2"/>
        <end position="73"/>
    </location>
</feature>
<reference evidence="2" key="1">
    <citation type="journal article" date="2014" name="Front. Microbiol.">
        <title>High frequency of phylogenetically diverse reductive dehalogenase-homologous genes in deep subseafloor sedimentary metagenomes.</title>
        <authorList>
            <person name="Kawai M."/>
            <person name="Futagami T."/>
            <person name="Toyoda A."/>
            <person name="Takaki Y."/>
            <person name="Nishi S."/>
            <person name="Hori S."/>
            <person name="Arai W."/>
            <person name="Tsubouchi T."/>
            <person name="Morono Y."/>
            <person name="Uchiyama I."/>
            <person name="Ito T."/>
            <person name="Fujiyama A."/>
            <person name="Inagaki F."/>
            <person name="Takami H."/>
        </authorList>
    </citation>
    <scope>NUCLEOTIDE SEQUENCE</scope>
    <source>
        <strain evidence="2">Expedition CK06-06</strain>
    </source>
</reference>
<sequence>ADEARTELMKAVPKLHRYISEGQMDIIAHTEWYLRDGIFEVSAVTDGWAKKLEVVRNHNYDGIRITGNTSWLENLTPPVD</sequence>
<dbReference type="Pfam" id="PF14417">
    <property type="entry name" value="MEDS"/>
    <property type="match status" value="1"/>
</dbReference>
<evidence type="ECO:0000313" key="2">
    <source>
        <dbReference type="EMBL" id="GAI56700.1"/>
    </source>
</evidence>
<dbReference type="InterPro" id="IPR025847">
    <property type="entry name" value="MEDS_domain"/>
</dbReference>
<feature type="non-terminal residue" evidence="2">
    <location>
        <position position="1"/>
    </location>
</feature>
<gene>
    <name evidence="2" type="ORF">S06H3_60387</name>
</gene>
<protein>
    <recommendedName>
        <fullName evidence="1">MEDS domain-containing protein</fullName>
    </recommendedName>
</protein>
<proteinExistence type="predicted"/>
<comment type="caution">
    <text evidence="2">The sequence shown here is derived from an EMBL/GenBank/DDBJ whole genome shotgun (WGS) entry which is preliminary data.</text>
</comment>
<dbReference type="EMBL" id="BARV01039385">
    <property type="protein sequence ID" value="GAI56700.1"/>
    <property type="molecule type" value="Genomic_DNA"/>
</dbReference>